<dbReference type="STRING" id="406818.XBJ1_0115"/>
<dbReference type="EMBL" id="FN667741">
    <property type="protein sequence ID" value="CBJ79266.1"/>
    <property type="molecule type" value="Genomic_DNA"/>
</dbReference>
<evidence type="ECO:0000313" key="3">
    <source>
        <dbReference type="Proteomes" id="UP000002045"/>
    </source>
</evidence>
<dbReference type="RefSeq" id="WP_012986733.1">
    <property type="nucleotide sequence ID" value="NC_013892.1"/>
</dbReference>
<protein>
    <submittedName>
        <fullName evidence="2">Transposase</fullName>
    </submittedName>
</protein>
<gene>
    <name evidence="2" type="ordered locus">XBJ1_0115</name>
</gene>
<organism evidence="2 3">
    <name type="scientific">Xenorhabdus bovienii (strain SS-2004)</name>
    <name type="common">Xenorhabdus nematophila subsp. bovienii</name>
    <dbReference type="NCBI Taxonomy" id="406818"/>
    <lineage>
        <taxon>Bacteria</taxon>
        <taxon>Pseudomonadati</taxon>
        <taxon>Pseudomonadota</taxon>
        <taxon>Gammaproteobacteria</taxon>
        <taxon>Enterobacterales</taxon>
        <taxon>Morganellaceae</taxon>
        <taxon>Xenorhabdus</taxon>
    </lineage>
</organism>
<dbReference type="Proteomes" id="UP000002045">
    <property type="component" value="Chromosome"/>
</dbReference>
<dbReference type="HOGENOM" id="CLU_2541788_0_0_6"/>
<dbReference type="Pfam" id="PF13333">
    <property type="entry name" value="rve_2"/>
    <property type="match status" value="1"/>
</dbReference>
<proteinExistence type="predicted"/>
<dbReference type="KEGG" id="xbo:XBJ1_0115"/>
<sequence>MKRKSPQKFTDNFKREAVNLVVEQSYTVPQAAETKTHHENQAEMKKDVLGYLHYYNLTRLHTANNDLTPVEYEMAFVKVSDFS</sequence>
<name>D3UY88_XENBS</name>
<dbReference type="InterPro" id="IPR001584">
    <property type="entry name" value="Integrase_cat-core"/>
</dbReference>
<evidence type="ECO:0000313" key="2">
    <source>
        <dbReference type="EMBL" id="CBJ79266.1"/>
    </source>
</evidence>
<dbReference type="GO" id="GO:0015074">
    <property type="term" value="P:DNA integration"/>
    <property type="evidence" value="ECO:0007669"/>
    <property type="project" value="InterPro"/>
</dbReference>
<dbReference type="AlphaFoldDB" id="D3UY88"/>
<evidence type="ECO:0000259" key="1">
    <source>
        <dbReference type="Pfam" id="PF13333"/>
    </source>
</evidence>
<accession>D3UY88</accession>
<feature type="domain" description="Integrase catalytic" evidence="1">
    <location>
        <begin position="35"/>
        <end position="73"/>
    </location>
</feature>
<reference evidence="2" key="1">
    <citation type="journal article" date="2011" name="PLoS ONE">
        <title>The entomopathogenic bacterial endosymbionts xenorhabdus and photorhabdus: convergent lifestyles from divergent genomes.</title>
        <authorList>
            <person name="Chaston J.M."/>
            <person name="Suen G."/>
            <person name="Tucker S.L."/>
            <person name="Andersen A.W."/>
            <person name="Bhasin A."/>
            <person name="Bode E."/>
            <person name="Bode H.B."/>
            <person name="Brachmann A.O."/>
            <person name="Cowles C.E."/>
            <person name="Cowles K.N."/>
            <person name="Darby C."/>
            <person name="de Leon L."/>
            <person name="Drace K."/>
            <person name="Du Z."/>
            <person name="Givaudan A."/>
            <person name="Herbert Tran E.E."/>
            <person name="Jewell K.A."/>
            <person name="Knack J.J."/>
            <person name="Krasomil-Osterfeld K.C."/>
            <person name="Kukor R."/>
            <person name="Lanois A."/>
            <person name="Latreille P."/>
            <person name="Leimgruber N.K."/>
            <person name="Lipke C.M."/>
            <person name="Liu R."/>
            <person name="Lu X."/>
            <person name="Martens E.C."/>
            <person name="Marri P.R."/>
            <person name="Medigue C."/>
            <person name="Menard M.L."/>
            <person name="Miller N.M."/>
            <person name="Morales-Soto N."/>
            <person name="Norton S."/>
            <person name="Ogier J.C."/>
            <person name="Orchard S.S."/>
            <person name="Park D."/>
            <person name="Park Y."/>
            <person name="Qurollo B.A."/>
            <person name="Sugar D.R."/>
            <person name="Richards G.R."/>
            <person name="Rouy Z."/>
            <person name="Slominski B."/>
            <person name="Slominski K."/>
            <person name="Snyder H."/>
            <person name="Tjaden B.C."/>
            <person name="van der Hoeven R."/>
            <person name="Welch R.D."/>
            <person name="Wheeler C."/>
            <person name="Xiang B."/>
            <person name="Barbazuk B."/>
            <person name="Gaudriault S."/>
            <person name="Goodner B."/>
            <person name="Slater S.C."/>
            <person name="Forst S."/>
            <person name="Goldman B.S."/>
            <person name="Goodrich-Blair H."/>
        </authorList>
    </citation>
    <scope>NUCLEOTIDE SEQUENCE [LARGE SCALE GENOMIC DNA]</scope>
    <source>
        <strain evidence="2">SS-2004</strain>
    </source>
</reference>